<dbReference type="SUPFAM" id="SSF54211">
    <property type="entry name" value="Ribosomal protein S5 domain 2-like"/>
    <property type="match status" value="1"/>
</dbReference>
<dbReference type="CDD" id="cd00782">
    <property type="entry name" value="MutL_Trans"/>
    <property type="match status" value="1"/>
</dbReference>
<dbReference type="GO" id="GO:0016887">
    <property type="term" value="F:ATP hydrolysis activity"/>
    <property type="evidence" value="ECO:0007669"/>
    <property type="project" value="InterPro"/>
</dbReference>
<dbReference type="Gene3D" id="3.30.230.10">
    <property type="match status" value="1"/>
</dbReference>
<dbReference type="SUPFAM" id="SSF118116">
    <property type="entry name" value="DNA mismatch repair protein MutL"/>
    <property type="match status" value="1"/>
</dbReference>
<evidence type="ECO:0000256" key="4">
    <source>
        <dbReference type="SAM" id="MobiDB-lite"/>
    </source>
</evidence>
<dbReference type="InterPro" id="IPR036890">
    <property type="entry name" value="HATPase_C_sf"/>
</dbReference>
<dbReference type="GO" id="GO:0030983">
    <property type="term" value="F:mismatched DNA binding"/>
    <property type="evidence" value="ECO:0007669"/>
    <property type="project" value="InterPro"/>
</dbReference>
<dbReference type="GO" id="GO:0006298">
    <property type="term" value="P:mismatch repair"/>
    <property type="evidence" value="ECO:0007669"/>
    <property type="project" value="InterPro"/>
</dbReference>
<proteinExistence type="inferred from homology"/>
<dbReference type="InterPro" id="IPR038973">
    <property type="entry name" value="MutL/Mlh/Pms-like"/>
</dbReference>
<name>A0AAV5CMN1_ELECO</name>
<dbReference type="InterPro" id="IPR013507">
    <property type="entry name" value="DNA_mismatch_S5_2-like"/>
</dbReference>
<dbReference type="PANTHER" id="PTHR10073:SF47">
    <property type="entry name" value="DNA MISMATCH REPAIR PROTEIN MLH3"/>
    <property type="match status" value="1"/>
</dbReference>
<comment type="similarity">
    <text evidence="1">Belongs to the DNA mismatch repair MutL/HexB family.</text>
</comment>
<comment type="subunit">
    <text evidence="2">Homodimer.</text>
</comment>
<dbReference type="InterPro" id="IPR042120">
    <property type="entry name" value="MutL_C_dimsub"/>
</dbReference>
<gene>
    <name evidence="6" type="primary">ga16579</name>
    <name evidence="6" type="ORF">PR202_ga16579</name>
</gene>
<dbReference type="Gene3D" id="3.30.565.10">
    <property type="entry name" value="Histidine kinase-like ATPase, C-terminal domain"/>
    <property type="match status" value="1"/>
</dbReference>
<evidence type="ECO:0000256" key="2">
    <source>
        <dbReference type="ARBA" id="ARBA00011738"/>
    </source>
</evidence>
<dbReference type="GO" id="GO:0005524">
    <property type="term" value="F:ATP binding"/>
    <property type="evidence" value="ECO:0007669"/>
    <property type="project" value="InterPro"/>
</dbReference>
<comment type="caution">
    <text evidence="6">The sequence shown here is derived from an EMBL/GenBank/DDBJ whole genome shotgun (WGS) entry which is preliminary data.</text>
</comment>
<dbReference type="InterPro" id="IPR037198">
    <property type="entry name" value="MutL_C_sf"/>
</dbReference>
<dbReference type="InterPro" id="IPR020568">
    <property type="entry name" value="Ribosomal_Su5_D2-typ_SF"/>
</dbReference>
<feature type="region of interest" description="Disordered" evidence="4">
    <location>
        <begin position="580"/>
        <end position="601"/>
    </location>
</feature>
<feature type="domain" description="DNA mismatch repair protein S5" evidence="5">
    <location>
        <begin position="104"/>
        <end position="217"/>
    </location>
</feature>
<dbReference type="AlphaFoldDB" id="A0AAV5CMN1"/>
<sequence length="795" mass="89739">MVVALLEMNWFYWGKNMGSSCLHLGIDDQREVVGTTVVVRELFYNQPVRRKQMHAREKRELHYLKKCVLQIALIHPLISIRLLDIDREDEFLCTAPSSSPLPLISKSFGDDVSKHLHEIAASEQDWVLSGHISGPTDVFCTKDLQYLCILFVNEPKSEEFDVRSTKRQKIDIHPAYLLNIYCPRSSYDLHFEPTKTIVEFKVFLNAQFFVCMQFLLYPSLVADEAYVDDTDVPLKKDVKLNQGILKHHNGQKKEDFATFHSAQHKNAVRDTNFDMGSTEAVKDLFCFSFDAEPSLRHASSSRRIVNASKLNNNVTSIDYKFGCKQIHSPESGKYSWLEDGSPHLEDGIPDVNSTSWQMQRTEGIFQEYAYSGNFGMLEDVPTEGFLAHEQEAEFIDPEIKIQKPCFRASYKPNRMTCDYVQNQTNMFAHTSGQAGLSVEFNKLIESCLVNEATHEISQLNDEFYHDYSSTSRGFCGVLRKCSTNTKLEIAHPSVEGLEADTISKMNFPDIHPMWSSDVMDRDQFGSEYDLTSWKPKLGAKLSDDISRVESANACHLNVSSFQMANGSTAAQDLLNQHSSRCNQRSRLSKDSRSRRHSAPPFYRGTAPKLDISHALDLPQGPLGCCDDVLSISSGTLQLSYSSLVPESVNRNCFEEARVLLQLDKKFIPVISGETILLVDQLDETDGSSAIPPAVLRVLNFKACRGAIMFGDALLPSECCLIIEELKETSLCFQCAHGRPTTVPILNIASLHDELGRLEMLSGRQTETWHGLAHQGPSLERARTRLNQLRKLRHGL</sequence>
<dbReference type="GO" id="GO:0032300">
    <property type="term" value="C:mismatch repair complex"/>
    <property type="evidence" value="ECO:0007669"/>
    <property type="project" value="InterPro"/>
</dbReference>
<accession>A0AAV5CMN1</accession>
<dbReference type="SMART" id="SM01340">
    <property type="entry name" value="DNA_mis_repair"/>
    <property type="match status" value="1"/>
</dbReference>
<keyword evidence="7" id="KW-1185">Reference proteome</keyword>
<protein>
    <recommendedName>
        <fullName evidence="5">DNA mismatch repair protein S5 domain-containing protein</fullName>
    </recommendedName>
</protein>
<dbReference type="GO" id="GO:0140664">
    <property type="term" value="F:ATP-dependent DNA damage sensor activity"/>
    <property type="evidence" value="ECO:0007669"/>
    <property type="project" value="InterPro"/>
</dbReference>
<organism evidence="6 7">
    <name type="scientific">Eleusine coracana subsp. coracana</name>
    <dbReference type="NCBI Taxonomy" id="191504"/>
    <lineage>
        <taxon>Eukaryota</taxon>
        <taxon>Viridiplantae</taxon>
        <taxon>Streptophyta</taxon>
        <taxon>Embryophyta</taxon>
        <taxon>Tracheophyta</taxon>
        <taxon>Spermatophyta</taxon>
        <taxon>Magnoliopsida</taxon>
        <taxon>Liliopsida</taxon>
        <taxon>Poales</taxon>
        <taxon>Poaceae</taxon>
        <taxon>PACMAD clade</taxon>
        <taxon>Chloridoideae</taxon>
        <taxon>Cynodonteae</taxon>
        <taxon>Eleusininae</taxon>
        <taxon>Eleusine</taxon>
    </lineage>
</organism>
<dbReference type="EMBL" id="BQKI01000007">
    <property type="protein sequence ID" value="GJM99480.1"/>
    <property type="molecule type" value="Genomic_DNA"/>
</dbReference>
<dbReference type="SUPFAM" id="SSF55874">
    <property type="entry name" value="ATPase domain of HSP90 chaperone/DNA topoisomerase II/histidine kinase"/>
    <property type="match status" value="1"/>
</dbReference>
<evidence type="ECO:0000259" key="5">
    <source>
        <dbReference type="SMART" id="SM01340"/>
    </source>
</evidence>
<dbReference type="InterPro" id="IPR014721">
    <property type="entry name" value="Ribsml_uS5_D2-typ_fold_subgr"/>
</dbReference>
<dbReference type="Gene3D" id="3.30.1540.20">
    <property type="entry name" value="MutL, C-terminal domain, dimerisation subdomain"/>
    <property type="match status" value="1"/>
</dbReference>
<reference evidence="6" key="1">
    <citation type="journal article" date="2018" name="DNA Res.">
        <title>Multiple hybrid de novo genome assembly of finger millet, an orphan allotetraploid crop.</title>
        <authorList>
            <person name="Hatakeyama M."/>
            <person name="Aluri S."/>
            <person name="Balachadran M.T."/>
            <person name="Sivarajan S.R."/>
            <person name="Patrignani A."/>
            <person name="Gruter S."/>
            <person name="Poveda L."/>
            <person name="Shimizu-Inatsugi R."/>
            <person name="Baeten J."/>
            <person name="Francoijs K.J."/>
            <person name="Nataraja K.N."/>
            <person name="Reddy Y.A.N."/>
            <person name="Phadnis S."/>
            <person name="Ravikumar R.L."/>
            <person name="Schlapbach R."/>
            <person name="Sreeman S.M."/>
            <person name="Shimizu K.K."/>
        </authorList>
    </citation>
    <scope>NUCLEOTIDE SEQUENCE</scope>
</reference>
<keyword evidence="3" id="KW-0227">DNA damage</keyword>
<evidence type="ECO:0000256" key="3">
    <source>
        <dbReference type="ARBA" id="ARBA00022763"/>
    </source>
</evidence>
<evidence type="ECO:0000313" key="6">
    <source>
        <dbReference type="EMBL" id="GJM99480.1"/>
    </source>
</evidence>
<evidence type="ECO:0000313" key="7">
    <source>
        <dbReference type="Proteomes" id="UP001054889"/>
    </source>
</evidence>
<dbReference type="PANTHER" id="PTHR10073">
    <property type="entry name" value="DNA MISMATCH REPAIR PROTEIN MLH, PMS, MUTL"/>
    <property type="match status" value="1"/>
</dbReference>
<reference evidence="6" key="2">
    <citation type="submission" date="2021-12" db="EMBL/GenBank/DDBJ databases">
        <title>Resequencing data analysis of finger millet.</title>
        <authorList>
            <person name="Hatakeyama M."/>
            <person name="Aluri S."/>
            <person name="Balachadran M.T."/>
            <person name="Sivarajan S.R."/>
            <person name="Poveda L."/>
            <person name="Shimizu-Inatsugi R."/>
            <person name="Schlapbach R."/>
            <person name="Sreeman S.M."/>
            <person name="Shimizu K.K."/>
        </authorList>
    </citation>
    <scope>NUCLEOTIDE SEQUENCE</scope>
</reference>
<evidence type="ECO:0000256" key="1">
    <source>
        <dbReference type="ARBA" id="ARBA00006082"/>
    </source>
</evidence>
<dbReference type="Proteomes" id="UP001054889">
    <property type="component" value="Unassembled WGS sequence"/>
</dbReference>